<keyword evidence="3" id="KW-1185">Reference proteome</keyword>
<protein>
    <submittedName>
        <fullName evidence="2">Uncharacterized protein</fullName>
    </submittedName>
</protein>
<keyword evidence="1" id="KW-0175">Coiled coil</keyword>
<proteinExistence type="predicted"/>
<gene>
    <name evidence="2" type="ORF">SAMN06265221_11190</name>
</gene>
<accession>A0A521E6B1</accession>
<evidence type="ECO:0000313" key="3">
    <source>
        <dbReference type="Proteomes" id="UP000319014"/>
    </source>
</evidence>
<dbReference type="AlphaFoldDB" id="A0A521E6B1"/>
<feature type="coiled-coil region" evidence="1">
    <location>
        <begin position="99"/>
        <end position="126"/>
    </location>
</feature>
<dbReference type="OrthoDB" id="7772846at2"/>
<dbReference type="Proteomes" id="UP000319014">
    <property type="component" value="Unassembled WGS sequence"/>
</dbReference>
<evidence type="ECO:0000256" key="1">
    <source>
        <dbReference type="SAM" id="Coils"/>
    </source>
</evidence>
<reference evidence="2 3" key="1">
    <citation type="submission" date="2017-05" db="EMBL/GenBank/DDBJ databases">
        <authorList>
            <person name="Varghese N."/>
            <person name="Submissions S."/>
        </authorList>
    </citation>
    <scope>NUCLEOTIDE SEQUENCE [LARGE SCALE GENOMIC DNA]</scope>
    <source>
        <strain evidence="2 3">DSM 100094</strain>
    </source>
</reference>
<evidence type="ECO:0000313" key="2">
    <source>
        <dbReference type="EMBL" id="SMO79437.1"/>
    </source>
</evidence>
<sequence>MTEFESLGLKSGIWQGTLRRSTPPGRLILVHMGTRVTDARATAQADGSWRIAVAIPTEKLSDGVQTFILLEDNGKDNEPPQVGALRLSSLNIVAGEPLDEDMRAEIDLIRSELDLLKKELRRLAVS</sequence>
<name>A0A521E6B1_9RHOB</name>
<dbReference type="EMBL" id="FXTK01000011">
    <property type="protein sequence ID" value="SMO79437.1"/>
    <property type="molecule type" value="Genomic_DNA"/>
</dbReference>
<dbReference type="RefSeq" id="WP_142663604.1">
    <property type="nucleotide sequence ID" value="NZ_FXTK01000011.1"/>
</dbReference>
<organism evidence="2 3">
    <name type="scientific">Paracoccus laeviglucosivorans</name>
    <dbReference type="NCBI Taxonomy" id="1197861"/>
    <lineage>
        <taxon>Bacteria</taxon>
        <taxon>Pseudomonadati</taxon>
        <taxon>Pseudomonadota</taxon>
        <taxon>Alphaproteobacteria</taxon>
        <taxon>Rhodobacterales</taxon>
        <taxon>Paracoccaceae</taxon>
        <taxon>Paracoccus</taxon>
    </lineage>
</organism>